<proteinExistence type="predicted"/>
<dbReference type="AlphaFoldDB" id="A0A6V7WKA5"/>
<evidence type="ECO:0000256" key="1">
    <source>
        <dbReference type="SAM" id="MobiDB-lite"/>
    </source>
</evidence>
<accession>A0A6V7WKA5</accession>
<sequence>MNDIEEIKREMISMRRSLNNCYVENNSLRALVEALQDRADELLERIRARARENGPREANGAPQGERRADEAASELEN</sequence>
<gene>
    <name evidence="2" type="ORF">MENT_LOCUS40010</name>
</gene>
<feature type="region of interest" description="Disordered" evidence="1">
    <location>
        <begin position="49"/>
        <end position="77"/>
    </location>
</feature>
<dbReference type="Proteomes" id="UP000580250">
    <property type="component" value="Unassembled WGS sequence"/>
</dbReference>
<name>A0A6V7WKA5_MELEN</name>
<comment type="caution">
    <text evidence="2">The sequence shown here is derived from an EMBL/GenBank/DDBJ whole genome shotgun (WGS) entry which is preliminary data.</text>
</comment>
<protein>
    <submittedName>
        <fullName evidence="2">Uncharacterized protein</fullName>
    </submittedName>
</protein>
<evidence type="ECO:0000313" key="2">
    <source>
        <dbReference type="EMBL" id="CAD2187423.1"/>
    </source>
</evidence>
<evidence type="ECO:0000313" key="3">
    <source>
        <dbReference type="Proteomes" id="UP000580250"/>
    </source>
</evidence>
<reference evidence="2 3" key="1">
    <citation type="submission" date="2020-08" db="EMBL/GenBank/DDBJ databases">
        <authorList>
            <person name="Koutsovoulos G."/>
            <person name="Danchin GJ E."/>
        </authorList>
    </citation>
    <scope>NUCLEOTIDE SEQUENCE [LARGE SCALE GENOMIC DNA]</scope>
</reference>
<organism evidence="2 3">
    <name type="scientific">Meloidogyne enterolobii</name>
    <name type="common">Root-knot nematode worm</name>
    <name type="synonym">Meloidogyne mayaguensis</name>
    <dbReference type="NCBI Taxonomy" id="390850"/>
    <lineage>
        <taxon>Eukaryota</taxon>
        <taxon>Metazoa</taxon>
        <taxon>Ecdysozoa</taxon>
        <taxon>Nematoda</taxon>
        <taxon>Chromadorea</taxon>
        <taxon>Rhabditida</taxon>
        <taxon>Tylenchina</taxon>
        <taxon>Tylenchomorpha</taxon>
        <taxon>Tylenchoidea</taxon>
        <taxon>Meloidogynidae</taxon>
        <taxon>Meloidogyninae</taxon>
        <taxon>Meloidogyne</taxon>
    </lineage>
</organism>
<dbReference type="EMBL" id="CAJEWN010000637">
    <property type="protein sequence ID" value="CAD2187423.1"/>
    <property type="molecule type" value="Genomic_DNA"/>
</dbReference>